<proteinExistence type="predicted"/>
<dbReference type="Proteomes" id="UP000887023">
    <property type="component" value="Chromosome"/>
</dbReference>
<dbReference type="InterPro" id="IPR023393">
    <property type="entry name" value="START-like_dom_sf"/>
</dbReference>
<organism evidence="1 2">
    <name type="scientific">Skermania pinensis</name>
    <dbReference type="NCBI Taxonomy" id="39122"/>
    <lineage>
        <taxon>Bacteria</taxon>
        <taxon>Bacillati</taxon>
        <taxon>Actinomycetota</taxon>
        <taxon>Actinomycetes</taxon>
        <taxon>Mycobacteriales</taxon>
        <taxon>Gordoniaceae</taxon>
        <taxon>Skermania</taxon>
    </lineage>
</organism>
<name>A0ABX8S8M5_9ACTN</name>
<dbReference type="SUPFAM" id="SSF55961">
    <property type="entry name" value="Bet v1-like"/>
    <property type="match status" value="1"/>
</dbReference>
<dbReference type="RefSeq" id="WP_066466972.1">
    <property type="nucleotide sequence ID" value="NZ_CBCRUZ010000031.1"/>
</dbReference>
<gene>
    <name evidence="1" type="ORF">KV203_01595</name>
</gene>
<accession>A0ABX8S8M5</accession>
<evidence type="ECO:0000313" key="1">
    <source>
        <dbReference type="EMBL" id="QXQ14167.1"/>
    </source>
</evidence>
<evidence type="ECO:0000313" key="2">
    <source>
        <dbReference type="Proteomes" id="UP000887023"/>
    </source>
</evidence>
<evidence type="ECO:0008006" key="3">
    <source>
        <dbReference type="Google" id="ProtNLM"/>
    </source>
</evidence>
<sequence length="233" mass="25078">MSEPSAVIDVTIAAPVAQVWSALRERDQIRNWHGWVFDGLDQEIDFIYHQHALADDTHHLLRLAGQAPGDFATGDRFELTEVPGGTRLQIVRGPRPPATQERAGYYDDVTEGWTIFAQQLRFALERQPGRARRTVFVSAGELGPEPLATAVGTAGAEPAPFGTPGLPFFADHDRVGAEVPALGPGLVITAAGTGKELLVVSTYGLDDDGFASIVDRVQAFWSHRHPAAAPPGV</sequence>
<dbReference type="EMBL" id="CP079105">
    <property type="protein sequence ID" value="QXQ14167.1"/>
    <property type="molecule type" value="Genomic_DNA"/>
</dbReference>
<protein>
    <recommendedName>
        <fullName evidence="3">SRPBCC domain-containing protein</fullName>
    </recommendedName>
</protein>
<keyword evidence="2" id="KW-1185">Reference proteome</keyword>
<reference evidence="1" key="1">
    <citation type="submission" date="2021-07" db="EMBL/GenBank/DDBJ databases">
        <title>Candidatus Kaistella beijingensis sp. nov. isolated from a municipal wastewater treatment plant is involved in sludge foaming.</title>
        <authorList>
            <person name="Song Y."/>
            <person name="Liu S.-J."/>
        </authorList>
    </citation>
    <scope>NUCLEOTIDE SEQUENCE</scope>
    <source>
        <strain evidence="1">DSM 43998</strain>
    </source>
</reference>
<dbReference type="Gene3D" id="3.30.530.20">
    <property type="match status" value="1"/>
</dbReference>